<keyword evidence="1" id="KW-0238">DNA-binding</keyword>
<dbReference type="InterPro" id="IPR010982">
    <property type="entry name" value="Lambda_DNA-bd_dom_sf"/>
</dbReference>
<dbReference type="CDD" id="cd00093">
    <property type="entry name" value="HTH_XRE"/>
    <property type="match status" value="1"/>
</dbReference>
<dbReference type="Proteomes" id="UP000190867">
    <property type="component" value="Unassembled WGS sequence"/>
</dbReference>
<evidence type="ECO:0000256" key="1">
    <source>
        <dbReference type="ARBA" id="ARBA00023125"/>
    </source>
</evidence>
<evidence type="ECO:0000259" key="2">
    <source>
        <dbReference type="PROSITE" id="PS50943"/>
    </source>
</evidence>
<dbReference type="InterPro" id="IPR050807">
    <property type="entry name" value="TransReg_Diox_bact_type"/>
</dbReference>
<organism evidence="3 4">
    <name type="scientific">Haemophilus paracuniculus</name>
    <dbReference type="NCBI Taxonomy" id="734"/>
    <lineage>
        <taxon>Bacteria</taxon>
        <taxon>Pseudomonadati</taxon>
        <taxon>Pseudomonadota</taxon>
        <taxon>Gammaproteobacteria</taxon>
        <taxon>Pasteurellales</taxon>
        <taxon>Pasteurellaceae</taxon>
        <taxon>Haemophilus</taxon>
    </lineage>
</organism>
<dbReference type="Gene3D" id="1.10.260.40">
    <property type="entry name" value="lambda repressor-like DNA-binding domains"/>
    <property type="match status" value="1"/>
</dbReference>
<dbReference type="PANTHER" id="PTHR46797:SF1">
    <property type="entry name" value="METHYLPHOSPHONATE SYNTHASE"/>
    <property type="match status" value="1"/>
</dbReference>
<dbReference type="AlphaFoldDB" id="A0A1T0AWA4"/>
<evidence type="ECO:0000313" key="3">
    <source>
        <dbReference type="EMBL" id="OOS00728.1"/>
    </source>
</evidence>
<dbReference type="GO" id="GO:0005829">
    <property type="term" value="C:cytosol"/>
    <property type="evidence" value="ECO:0007669"/>
    <property type="project" value="TreeGrafter"/>
</dbReference>
<dbReference type="PANTHER" id="PTHR46797">
    <property type="entry name" value="HTH-TYPE TRANSCRIPTIONAL REGULATOR"/>
    <property type="match status" value="1"/>
</dbReference>
<dbReference type="GO" id="GO:0003677">
    <property type="term" value="F:DNA binding"/>
    <property type="evidence" value="ECO:0007669"/>
    <property type="project" value="UniProtKB-KW"/>
</dbReference>
<dbReference type="SMART" id="SM00530">
    <property type="entry name" value="HTH_XRE"/>
    <property type="match status" value="1"/>
</dbReference>
<evidence type="ECO:0000313" key="4">
    <source>
        <dbReference type="Proteomes" id="UP000190867"/>
    </source>
</evidence>
<name>A0A1T0AWA4_9PAST</name>
<gene>
    <name evidence="3" type="ORF">B0187_00040</name>
</gene>
<dbReference type="GO" id="GO:0003700">
    <property type="term" value="F:DNA-binding transcription factor activity"/>
    <property type="evidence" value="ECO:0007669"/>
    <property type="project" value="TreeGrafter"/>
</dbReference>
<dbReference type="EMBL" id="MUYA01000001">
    <property type="protein sequence ID" value="OOS00728.1"/>
    <property type="molecule type" value="Genomic_DNA"/>
</dbReference>
<accession>A0A1T0AWA4</accession>
<feature type="domain" description="HTH cro/C1-type" evidence="2">
    <location>
        <begin position="19"/>
        <end position="73"/>
    </location>
</feature>
<comment type="caution">
    <text evidence="3">The sequence shown here is derived from an EMBL/GenBank/DDBJ whole genome shotgun (WGS) entry which is preliminary data.</text>
</comment>
<sequence length="94" mass="10597">MNTEELTPHPIRYTFAKNLRKIRRMKDISQESLAFDAGISRAYLSEIEGGKRAVSIDVMGKIADALNVNLTLLLRTDDIIGNFLKEENFLSVKA</sequence>
<dbReference type="OrthoDB" id="9800901at2"/>
<dbReference type="PROSITE" id="PS50943">
    <property type="entry name" value="HTH_CROC1"/>
    <property type="match status" value="1"/>
</dbReference>
<dbReference type="STRING" id="734.B0187_00040"/>
<reference evidence="3 4" key="1">
    <citation type="submission" date="2017-02" db="EMBL/GenBank/DDBJ databases">
        <title>Draft genome sequence of Haemophilus paracuniculus CCUG 43573 type strain.</title>
        <authorList>
            <person name="Engstrom-Jakobsson H."/>
            <person name="Salva-Serra F."/>
            <person name="Thorell K."/>
            <person name="Gonzales-Siles L."/>
            <person name="Karlsson R."/>
            <person name="Boulund F."/>
            <person name="Engstrand L."/>
            <person name="Kristiansson E."/>
            <person name="Moore E."/>
        </authorList>
    </citation>
    <scope>NUCLEOTIDE SEQUENCE [LARGE SCALE GENOMIC DNA]</scope>
    <source>
        <strain evidence="3 4">CCUG 43573</strain>
    </source>
</reference>
<proteinExistence type="predicted"/>
<protein>
    <submittedName>
        <fullName evidence="3">Transcriptional regulator</fullName>
    </submittedName>
</protein>
<dbReference type="RefSeq" id="WP_078235556.1">
    <property type="nucleotide sequence ID" value="NZ_MUYA01000001.1"/>
</dbReference>
<dbReference type="SUPFAM" id="SSF47413">
    <property type="entry name" value="lambda repressor-like DNA-binding domains"/>
    <property type="match status" value="1"/>
</dbReference>
<dbReference type="Pfam" id="PF01381">
    <property type="entry name" value="HTH_3"/>
    <property type="match status" value="1"/>
</dbReference>
<keyword evidence="4" id="KW-1185">Reference proteome</keyword>
<dbReference type="InterPro" id="IPR001387">
    <property type="entry name" value="Cro/C1-type_HTH"/>
</dbReference>